<dbReference type="InterPro" id="IPR011009">
    <property type="entry name" value="Kinase-like_dom_sf"/>
</dbReference>
<proteinExistence type="inferred from homology"/>
<dbReference type="GO" id="GO:0016301">
    <property type="term" value="F:kinase activity"/>
    <property type="evidence" value="ECO:0007669"/>
    <property type="project" value="UniProtKB-KW"/>
</dbReference>
<name>A0ABY4EM69_9BACI</name>
<accession>A0ABY4EM69</accession>
<dbReference type="Pfam" id="PF03881">
    <property type="entry name" value="Fructosamin_kin"/>
    <property type="match status" value="1"/>
</dbReference>
<dbReference type="Gene3D" id="3.30.200.20">
    <property type="entry name" value="Phosphorylase Kinase, domain 1"/>
    <property type="match status" value="1"/>
</dbReference>
<reference evidence="2 3" key="1">
    <citation type="submission" date="2022-04" db="EMBL/GenBank/DDBJ databases">
        <title>Halobacillus sp. isolated from saltern.</title>
        <authorList>
            <person name="Won M."/>
            <person name="Lee C.-M."/>
            <person name="Woen H.-Y."/>
            <person name="Kwon S.-W."/>
        </authorList>
    </citation>
    <scope>NUCLEOTIDE SEQUENCE [LARGE SCALE GENOMIC DNA]</scope>
    <source>
        <strain evidence="2 3">SSBR10-3</strain>
    </source>
</reference>
<protein>
    <submittedName>
        <fullName evidence="2">Fructosamine kinase family protein</fullName>
    </submittedName>
</protein>
<dbReference type="PANTHER" id="PTHR12149">
    <property type="entry name" value="FRUCTOSAMINE 3 KINASE-RELATED PROTEIN"/>
    <property type="match status" value="1"/>
</dbReference>
<dbReference type="RefSeq" id="WP_244711868.1">
    <property type="nucleotide sequence ID" value="NZ_CP095073.1"/>
</dbReference>
<keyword evidence="1" id="KW-0808">Transferase</keyword>
<evidence type="ECO:0000313" key="2">
    <source>
        <dbReference type="EMBL" id="UOQ45274.1"/>
    </source>
</evidence>
<dbReference type="PANTHER" id="PTHR12149:SF8">
    <property type="entry name" value="PROTEIN-RIBULOSAMINE 3-KINASE"/>
    <property type="match status" value="1"/>
</dbReference>
<keyword evidence="3" id="KW-1185">Reference proteome</keyword>
<dbReference type="EMBL" id="CP095073">
    <property type="protein sequence ID" value="UOQ45274.1"/>
    <property type="molecule type" value="Genomic_DNA"/>
</dbReference>
<dbReference type="PIRSF" id="PIRSF006221">
    <property type="entry name" value="Ketosamine-3-kinase"/>
    <property type="match status" value="1"/>
</dbReference>
<dbReference type="Proteomes" id="UP000831787">
    <property type="component" value="Chromosome"/>
</dbReference>
<evidence type="ECO:0000256" key="1">
    <source>
        <dbReference type="PIRNR" id="PIRNR006221"/>
    </source>
</evidence>
<dbReference type="InterPro" id="IPR016477">
    <property type="entry name" value="Fructo-/Ketosamine-3-kinase"/>
</dbReference>
<dbReference type="Gene3D" id="3.90.1200.10">
    <property type="match status" value="1"/>
</dbReference>
<evidence type="ECO:0000313" key="3">
    <source>
        <dbReference type="Proteomes" id="UP000831787"/>
    </source>
</evidence>
<dbReference type="SUPFAM" id="SSF56112">
    <property type="entry name" value="Protein kinase-like (PK-like)"/>
    <property type="match status" value="1"/>
</dbReference>
<comment type="similarity">
    <text evidence="1">Belongs to the fructosamine kinase family.</text>
</comment>
<keyword evidence="1 2" id="KW-0418">Kinase</keyword>
<gene>
    <name evidence="2" type="ORF">MUN89_04820</name>
</gene>
<organism evidence="2 3">
    <name type="scientific">Halobacillus salinarum</name>
    <dbReference type="NCBI Taxonomy" id="2932257"/>
    <lineage>
        <taxon>Bacteria</taxon>
        <taxon>Bacillati</taxon>
        <taxon>Bacillota</taxon>
        <taxon>Bacilli</taxon>
        <taxon>Bacillales</taxon>
        <taxon>Bacillaceae</taxon>
        <taxon>Halobacillus</taxon>
    </lineage>
</organism>
<sequence length="288" mass="32796">MKEAIERALDHLGDHSPITAVEQVSGGDINRAYYVQTQAEEYFIKGNEHVPAHFFRAEAYGLSLIKETNTIHVPKVHYYDEPENGEQAVLVMDWIEGGSQSADGERLGHELARLHQQQANEFGLGESTFVGTLEQPNEWCSSWLDYYREFRLKPQLTTAIAKDRMAGSRRSKLETVISRLEEWITHEPKPALLHGDLWGGNWMTGPDGPYLIDPSVLYGDPAFELAFTELFGGFPSSFYKTYEETSPLPPHYEDIKPLYQLFYLLVHLNMFGEGYGRSVDQIVTRYVG</sequence>